<comment type="caution">
    <text evidence="1">The sequence shown here is derived from an EMBL/GenBank/DDBJ whole genome shotgun (WGS) entry which is preliminary data.</text>
</comment>
<sequence length="65" mass="7929">MTKKIRHLIEPRDFTVEELNEIFELAHQIMADTIKPYNQHKIYYVIVIKISNMKKNSNLKIYFYL</sequence>
<proteinExistence type="predicted"/>
<keyword evidence="1" id="KW-0808">Transferase</keyword>
<name>W1XFC3_9ZZZZ</name>
<feature type="non-terminal residue" evidence="1">
    <location>
        <position position="65"/>
    </location>
</feature>
<accession>W1XFC3</accession>
<dbReference type="AlphaFoldDB" id="W1XFC3"/>
<dbReference type="GO" id="GO:0016740">
    <property type="term" value="F:transferase activity"/>
    <property type="evidence" value="ECO:0007669"/>
    <property type="project" value="UniProtKB-KW"/>
</dbReference>
<evidence type="ECO:0000313" key="1">
    <source>
        <dbReference type="EMBL" id="ETJ29052.1"/>
    </source>
</evidence>
<gene>
    <name evidence="1" type="ORF">Q604_UNBC16403G0001</name>
</gene>
<reference evidence="1" key="1">
    <citation type="submission" date="2013-12" db="EMBL/GenBank/DDBJ databases">
        <title>A Varibaculum cambriense genome reconstructed from a premature infant gut community with otherwise low bacterial novelty that shifts toward anaerobic metabolism during the third week of life.</title>
        <authorList>
            <person name="Brown C.T."/>
            <person name="Sharon I."/>
            <person name="Thomas B.C."/>
            <person name="Castelle C.J."/>
            <person name="Morowitz M.J."/>
            <person name="Banfield J.F."/>
        </authorList>
    </citation>
    <scope>NUCLEOTIDE SEQUENCE</scope>
</reference>
<dbReference type="EMBL" id="AZMM01016403">
    <property type="protein sequence ID" value="ETJ29052.1"/>
    <property type="molecule type" value="Genomic_DNA"/>
</dbReference>
<organism evidence="1">
    <name type="scientific">human gut metagenome</name>
    <dbReference type="NCBI Taxonomy" id="408170"/>
    <lineage>
        <taxon>unclassified sequences</taxon>
        <taxon>metagenomes</taxon>
        <taxon>organismal metagenomes</taxon>
    </lineage>
</organism>
<protein>
    <submittedName>
        <fullName evidence="1">Aspartate carbamoyltransferase</fullName>
    </submittedName>
</protein>